<reference evidence="2" key="1">
    <citation type="submission" date="2022-04" db="EMBL/GenBank/DDBJ databases">
        <authorList>
            <person name="Friedrich I."/>
            <person name="Schneider D."/>
            <person name="Poehlein A."/>
            <person name="Hertel R."/>
            <person name="Daniel R."/>
        </authorList>
    </citation>
    <scope>NUCLEOTIDE SEQUENCE</scope>
</reference>
<feature type="transmembrane region" description="Helical" evidence="1">
    <location>
        <begin position="12"/>
        <end position="34"/>
    </location>
</feature>
<protein>
    <submittedName>
        <fullName evidence="2">Uncharacterized protein</fullName>
    </submittedName>
</protein>
<keyword evidence="1" id="KW-1133">Transmembrane helix</keyword>
<keyword evidence="1" id="KW-0472">Membrane</keyword>
<dbReference type="EMBL" id="ON529851">
    <property type="protein sequence ID" value="UTC28567.1"/>
    <property type="molecule type" value="Genomic_DNA"/>
</dbReference>
<keyword evidence="3" id="KW-1185">Reference proteome</keyword>
<sequence>MLDCNNWLYNPWFTWTLGVAFGALSSWLITAHYARQASNELRAEIARVNTDPGDITAIFEAGVEVHNEDEITC</sequence>
<evidence type="ECO:0000256" key="1">
    <source>
        <dbReference type="SAM" id="Phobius"/>
    </source>
</evidence>
<organism evidence="2 3">
    <name type="scientific">Brevundimonas phage vB_BpoS-Marchewka</name>
    <dbReference type="NCBI Taxonomy" id="2948604"/>
    <lineage>
        <taxon>Viruses</taxon>
        <taxon>Duplodnaviria</taxon>
        <taxon>Heunggongvirae</taxon>
        <taxon>Uroviricota</taxon>
        <taxon>Caudoviricetes</taxon>
        <taxon>Jeanschmidtviridae</taxon>
        <taxon>Marchewkavirus</taxon>
        <taxon>Marchewkavirus marchewka</taxon>
    </lineage>
</organism>
<proteinExistence type="predicted"/>
<accession>A0A9E7STP6</accession>
<evidence type="ECO:0000313" key="3">
    <source>
        <dbReference type="Proteomes" id="UP001056634"/>
    </source>
</evidence>
<name>A0A9E7STP6_9CAUD</name>
<evidence type="ECO:0000313" key="2">
    <source>
        <dbReference type="EMBL" id="UTC28567.1"/>
    </source>
</evidence>
<gene>
    <name evidence="2" type="ORF">MARCHEWKA_00540</name>
</gene>
<dbReference type="Proteomes" id="UP001056634">
    <property type="component" value="Segment"/>
</dbReference>
<keyword evidence="1" id="KW-0812">Transmembrane</keyword>